<dbReference type="EMBL" id="BAAASL010000003">
    <property type="protein sequence ID" value="GAA2709823.1"/>
    <property type="molecule type" value="Genomic_DNA"/>
</dbReference>
<keyword evidence="5" id="KW-1185">Reference proteome</keyword>
<gene>
    <name evidence="4" type="ORF">GCM10010315_08540</name>
</gene>
<dbReference type="GO" id="GO:0004497">
    <property type="term" value="F:monooxygenase activity"/>
    <property type="evidence" value="ECO:0007669"/>
    <property type="project" value="UniProtKB-KW"/>
</dbReference>
<dbReference type="Proteomes" id="UP001500886">
    <property type="component" value="Unassembled WGS sequence"/>
</dbReference>
<dbReference type="SUPFAM" id="SSF51905">
    <property type="entry name" value="FAD/NAD(P)-binding domain"/>
    <property type="match status" value="1"/>
</dbReference>
<name>A0ABN3TM59_9ACTN</name>
<keyword evidence="1" id="KW-0560">Oxidoreductase</keyword>
<protein>
    <submittedName>
        <fullName evidence="4">FAD-dependent monooxygenase</fullName>
    </submittedName>
</protein>
<dbReference type="InterPro" id="IPR002938">
    <property type="entry name" value="FAD-bd"/>
</dbReference>
<dbReference type="RefSeq" id="WP_344433318.1">
    <property type="nucleotide sequence ID" value="NZ_BAAASL010000003.1"/>
</dbReference>
<dbReference type="InterPro" id="IPR050493">
    <property type="entry name" value="FAD-dep_Monooxygenase_BioMet"/>
</dbReference>
<dbReference type="PRINTS" id="PR00420">
    <property type="entry name" value="RNGMNOXGNASE"/>
</dbReference>
<organism evidence="4 5">
    <name type="scientific">Streptomyces luteosporeus</name>
    <dbReference type="NCBI Taxonomy" id="173856"/>
    <lineage>
        <taxon>Bacteria</taxon>
        <taxon>Bacillati</taxon>
        <taxon>Actinomycetota</taxon>
        <taxon>Actinomycetes</taxon>
        <taxon>Kitasatosporales</taxon>
        <taxon>Streptomycetaceae</taxon>
        <taxon>Streptomyces</taxon>
    </lineage>
</organism>
<dbReference type="InterPro" id="IPR036188">
    <property type="entry name" value="FAD/NAD-bd_sf"/>
</dbReference>
<evidence type="ECO:0000313" key="4">
    <source>
        <dbReference type="EMBL" id="GAA2709823.1"/>
    </source>
</evidence>
<evidence type="ECO:0000256" key="1">
    <source>
        <dbReference type="ARBA" id="ARBA00023002"/>
    </source>
</evidence>
<sequence length="401" mass="41256">MPVPASAPRAVVIGGGIGGLTAAAALHHDGWAVTVLERAAALEPVGAGIALAPNAQRALDTFGAGDAVRALSAWQSDGGLRLPGGRWLSRTDGEAAAARFGGPVALVHRADLAALLAARLPDGSVRTGAPAALADPGGAGRPARVTTPGGDLEAELVVAADGIHSATRAVLFPGHPAPRYTGATVWRFVVPAPGAPFTPHETWGRGRIWGTVPLPGGRVYVYAQANAPRRAASPGGEHAQLRRLFGDWHHPVPDLLDTVDPAAILRNDVHAMTAPLPAHHRGRVAVVGDAAHAMPPNIGQGGCQAVEDAVVLAHVLAGCGDDVTAALEEYTRLRLPRTTAVVRRAERVARLTRLSSPAACALRAVAVTTADRLGPRTVLRSLDGVADWCPPTRPPRSTPVA</sequence>
<evidence type="ECO:0000256" key="2">
    <source>
        <dbReference type="ARBA" id="ARBA00023033"/>
    </source>
</evidence>
<reference evidence="4 5" key="1">
    <citation type="journal article" date="2019" name="Int. J. Syst. Evol. Microbiol.">
        <title>The Global Catalogue of Microorganisms (GCM) 10K type strain sequencing project: providing services to taxonomists for standard genome sequencing and annotation.</title>
        <authorList>
            <consortium name="The Broad Institute Genomics Platform"/>
            <consortium name="The Broad Institute Genome Sequencing Center for Infectious Disease"/>
            <person name="Wu L."/>
            <person name="Ma J."/>
        </authorList>
    </citation>
    <scope>NUCLEOTIDE SEQUENCE [LARGE SCALE GENOMIC DNA]</scope>
    <source>
        <strain evidence="4 5">JCM 4542</strain>
    </source>
</reference>
<proteinExistence type="predicted"/>
<keyword evidence="2 4" id="KW-0503">Monooxygenase</keyword>
<feature type="domain" description="FAD-binding" evidence="3">
    <location>
        <begin position="11"/>
        <end position="345"/>
    </location>
</feature>
<evidence type="ECO:0000313" key="5">
    <source>
        <dbReference type="Proteomes" id="UP001500886"/>
    </source>
</evidence>
<comment type="caution">
    <text evidence="4">The sequence shown here is derived from an EMBL/GenBank/DDBJ whole genome shotgun (WGS) entry which is preliminary data.</text>
</comment>
<dbReference type="PANTHER" id="PTHR13789:SF309">
    <property type="entry name" value="PUTATIVE (AFU_ORTHOLOGUE AFUA_6G14510)-RELATED"/>
    <property type="match status" value="1"/>
</dbReference>
<dbReference type="Pfam" id="PF01494">
    <property type="entry name" value="FAD_binding_3"/>
    <property type="match status" value="1"/>
</dbReference>
<dbReference type="Gene3D" id="3.50.50.60">
    <property type="entry name" value="FAD/NAD(P)-binding domain"/>
    <property type="match status" value="1"/>
</dbReference>
<accession>A0ABN3TM59</accession>
<dbReference type="PANTHER" id="PTHR13789">
    <property type="entry name" value="MONOOXYGENASE"/>
    <property type="match status" value="1"/>
</dbReference>
<evidence type="ECO:0000259" key="3">
    <source>
        <dbReference type="Pfam" id="PF01494"/>
    </source>
</evidence>